<dbReference type="Gene3D" id="2.70.98.10">
    <property type="match status" value="1"/>
</dbReference>
<dbReference type="GO" id="GO:0005975">
    <property type="term" value="P:carbohydrate metabolic process"/>
    <property type="evidence" value="ECO:0007669"/>
    <property type="project" value="InterPro"/>
</dbReference>
<comment type="caution">
    <text evidence="1">The sequence shown here is derived from an EMBL/GenBank/DDBJ whole genome shotgun (WGS) entry which is preliminary data.</text>
</comment>
<dbReference type="AlphaFoldDB" id="A0A916ZJU8"/>
<dbReference type="SUPFAM" id="SSF74650">
    <property type="entry name" value="Galactose mutarotase-like"/>
    <property type="match status" value="1"/>
</dbReference>
<gene>
    <name evidence="1" type="ORF">GCM10010911_70390</name>
</gene>
<reference evidence="1" key="2">
    <citation type="submission" date="2020-09" db="EMBL/GenBank/DDBJ databases">
        <authorList>
            <person name="Sun Q."/>
            <person name="Zhou Y."/>
        </authorList>
    </citation>
    <scope>NUCLEOTIDE SEQUENCE</scope>
    <source>
        <strain evidence="1">CGMCC 1.15178</strain>
    </source>
</reference>
<dbReference type="Proteomes" id="UP000612456">
    <property type="component" value="Unassembled WGS sequence"/>
</dbReference>
<evidence type="ECO:0008006" key="3">
    <source>
        <dbReference type="Google" id="ProtNLM"/>
    </source>
</evidence>
<organism evidence="1 2">
    <name type="scientific">Paenibacillus nasutitermitis</name>
    <dbReference type="NCBI Taxonomy" id="1652958"/>
    <lineage>
        <taxon>Bacteria</taxon>
        <taxon>Bacillati</taxon>
        <taxon>Bacillota</taxon>
        <taxon>Bacilli</taxon>
        <taxon>Bacillales</taxon>
        <taxon>Paenibacillaceae</taxon>
        <taxon>Paenibacillus</taxon>
    </lineage>
</organism>
<name>A0A916ZJU8_9BACL</name>
<evidence type="ECO:0000313" key="1">
    <source>
        <dbReference type="EMBL" id="GGE01433.1"/>
    </source>
</evidence>
<dbReference type="InterPro" id="IPR011013">
    <property type="entry name" value="Gal_mutarotase_sf_dom"/>
</dbReference>
<accession>A0A916ZJU8</accession>
<proteinExistence type="predicted"/>
<dbReference type="GO" id="GO:0030246">
    <property type="term" value="F:carbohydrate binding"/>
    <property type="evidence" value="ECO:0007669"/>
    <property type="project" value="InterPro"/>
</dbReference>
<reference evidence="1" key="1">
    <citation type="journal article" date="2014" name="Int. J. Syst. Evol. Microbiol.">
        <title>Complete genome sequence of Corynebacterium casei LMG S-19264T (=DSM 44701T), isolated from a smear-ripened cheese.</title>
        <authorList>
            <consortium name="US DOE Joint Genome Institute (JGI-PGF)"/>
            <person name="Walter F."/>
            <person name="Albersmeier A."/>
            <person name="Kalinowski J."/>
            <person name="Ruckert C."/>
        </authorList>
    </citation>
    <scope>NUCLEOTIDE SEQUENCE</scope>
    <source>
        <strain evidence="1">CGMCC 1.15178</strain>
    </source>
</reference>
<dbReference type="EMBL" id="BMHP01000016">
    <property type="protein sequence ID" value="GGE01433.1"/>
    <property type="molecule type" value="Genomic_DNA"/>
</dbReference>
<dbReference type="RefSeq" id="WP_189000606.1">
    <property type="nucleotide sequence ID" value="NZ_BMHP01000016.1"/>
</dbReference>
<dbReference type="InterPro" id="IPR014718">
    <property type="entry name" value="GH-type_carb-bd"/>
</dbReference>
<keyword evidence="2" id="KW-1185">Reference proteome</keyword>
<sequence length="310" mass="35573">MLITHNEESGFPGVVLENDHLRLAFIPQLGSKMISLMNKRTKREWLDRPAGREFRKPDYGSLWGDWDRCGWDEMFPSIDSCAYPEGPWAGIEVPDHGELWPLPWEHEVVDDMTLLFSVHGVRWPYQLQKRVRLENNRIRFFYKLINLSPYPLPYIWAPHPIIAAKPTLKVKFPLSVEKAFVSISSNDWLGNRGSELSWPQACLSDQEVKLDQMPDAGAYYKIYSADPVTEGWCSIEDEATGESFTFTYNAESLPYLGLWVNARGWGGEYHLALEPSSGHLDHLGEARRQGKCSTIQPYAVQRWALVCTIQ</sequence>
<dbReference type="Pfam" id="PF14486">
    <property type="entry name" value="DUF4432"/>
    <property type="match status" value="1"/>
</dbReference>
<dbReference type="GO" id="GO:0003824">
    <property type="term" value="F:catalytic activity"/>
    <property type="evidence" value="ECO:0007669"/>
    <property type="project" value="InterPro"/>
</dbReference>
<dbReference type="InterPro" id="IPR027839">
    <property type="entry name" value="DUF4432"/>
</dbReference>
<protein>
    <recommendedName>
        <fullName evidence="3">DUF5107 domain-containing protein</fullName>
    </recommendedName>
</protein>
<evidence type="ECO:0000313" key="2">
    <source>
        <dbReference type="Proteomes" id="UP000612456"/>
    </source>
</evidence>